<protein>
    <recommendedName>
        <fullName evidence="3">Serine hydrolase FSH domain-containing protein</fullName>
    </recommendedName>
</protein>
<proteinExistence type="predicted"/>
<gene>
    <name evidence="1" type="ORF">COU90_01720</name>
</gene>
<name>A0A2M8KX81_9BACT</name>
<evidence type="ECO:0008006" key="3">
    <source>
        <dbReference type="Google" id="ProtNLM"/>
    </source>
</evidence>
<dbReference type="PANTHER" id="PTHR15394:SF3">
    <property type="entry name" value="SERINE HYDROLASE RBBP9"/>
    <property type="match status" value="1"/>
</dbReference>
<organism evidence="1 2">
    <name type="scientific">Candidatus Ryanbacteria bacterium CG10_big_fil_rev_8_21_14_0_10_43_42</name>
    <dbReference type="NCBI Taxonomy" id="1974864"/>
    <lineage>
        <taxon>Bacteria</taxon>
        <taxon>Candidatus Ryaniibacteriota</taxon>
    </lineage>
</organism>
<dbReference type="Gene3D" id="3.40.50.1820">
    <property type="entry name" value="alpha/beta hydrolase"/>
    <property type="match status" value="1"/>
</dbReference>
<dbReference type="GO" id="GO:0016787">
    <property type="term" value="F:hydrolase activity"/>
    <property type="evidence" value="ECO:0007669"/>
    <property type="project" value="InterPro"/>
</dbReference>
<comment type="caution">
    <text evidence="1">The sequence shown here is derived from an EMBL/GenBank/DDBJ whole genome shotgun (WGS) entry which is preliminary data.</text>
</comment>
<reference evidence="2" key="1">
    <citation type="submission" date="2017-09" db="EMBL/GenBank/DDBJ databases">
        <title>Depth-based differentiation of microbial function through sediment-hosted aquifers and enrichment of novel symbionts in the deep terrestrial subsurface.</title>
        <authorList>
            <person name="Probst A.J."/>
            <person name="Ladd B."/>
            <person name="Jarett J.K."/>
            <person name="Geller-Mcgrath D.E."/>
            <person name="Sieber C.M.K."/>
            <person name="Emerson J.B."/>
            <person name="Anantharaman K."/>
            <person name="Thomas B.C."/>
            <person name="Malmstrom R."/>
            <person name="Stieglmeier M."/>
            <person name="Klingl A."/>
            <person name="Woyke T."/>
            <person name="Ryan C.M."/>
            <person name="Banfield J.F."/>
        </authorList>
    </citation>
    <scope>NUCLEOTIDE SEQUENCE [LARGE SCALE GENOMIC DNA]</scope>
</reference>
<dbReference type="Proteomes" id="UP000229098">
    <property type="component" value="Unassembled WGS sequence"/>
</dbReference>
<dbReference type="PANTHER" id="PTHR15394">
    <property type="entry name" value="SERINE HYDROLASE RBBP9"/>
    <property type="match status" value="1"/>
</dbReference>
<dbReference type="SUPFAM" id="SSF53474">
    <property type="entry name" value="alpha/beta-Hydrolases"/>
    <property type="match status" value="1"/>
</dbReference>
<accession>A0A2M8KX81</accession>
<dbReference type="AlphaFoldDB" id="A0A2M8KX81"/>
<sequence length="206" mass="23913">MNKKTNILCIHGGMTFKNKKDYLSFLRNRKISIDKKVKWSGKYLDEKLGRNFQIIRPRMPLQDNAMYEDWKIHFERHLPFLKGKFILIGESLGGVFLAKWLSENKLPKKAVSAFLVCPPFDNDLIGEDLVGGFNLSKDLSKLTHNAKNIYLMFSKDDDCVPVSHADKYSKKLPDANIIIYKSKNGHFNISSFPEIVRYIKDDVRKR</sequence>
<dbReference type="Pfam" id="PF06821">
    <property type="entry name" value="Ser_hydrolase"/>
    <property type="match status" value="1"/>
</dbReference>
<evidence type="ECO:0000313" key="1">
    <source>
        <dbReference type="EMBL" id="PJE64538.1"/>
    </source>
</evidence>
<dbReference type="EMBL" id="PFEF01000005">
    <property type="protein sequence ID" value="PJE64538.1"/>
    <property type="molecule type" value="Genomic_DNA"/>
</dbReference>
<dbReference type="InterPro" id="IPR029058">
    <property type="entry name" value="AB_hydrolase_fold"/>
</dbReference>
<evidence type="ECO:0000313" key="2">
    <source>
        <dbReference type="Proteomes" id="UP000229098"/>
    </source>
</evidence>
<dbReference type="InterPro" id="IPR010662">
    <property type="entry name" value="RBBP9/YdeN"/>
</dbReference>